<keyword evidence="3" id="KW-1185">Reference proteome</keyword>
<dbReference type="AlphaFoldDB" id="A0AAD8LWJ2"/>
<evidence type="ECO:0000256" key="1">
    <source>
        <dbReference type="SAM" id="MobiDB-lite"/>
    </source>
</evidence>
<comment type="caution">
    <text evidence="2">The sequence shown here is derived from an EMBL/GenBank/DDBJ whole genome shotgun (WGS) entry which is preliminary data.</text>
</comment>
<feature type="region of interest" description="Disordered" evidence="1">
    <location>
        <begin position="213"/>
        <end position="239"/>
    </location>
</feature>
<evidence type="ECO:0000313" key="2">
    <source>
        <dbReference type="EMBL" id="KAK1353220.1"/>
    </source>
</evidence>
<reference evidence="2" key="2">
    <citation type="submission" date="2023-05" db="EMBL/GenBank/DDBJ databases">
        <authorList>
            <person name="Schelkunov M.I."/>
        </authorList>
    </citation>
    <scope>NUCLEOTIDE SEQUENCE</scope>
    <source>
        <strain evidence="2">Hsosn_3</strain>
        <tissue evidence="2">Leaf</tissue>
    </source>
</reference>
<dbReference type="Proteomes" id="UP001237642">
    <property type="component" value="Unassembled WGS sequence"/>
</dbReference>
<gene>
    <name evidence="2" type="ORF">POM88_052355</name>
</gene>
<reference evidence="2" key="1">
    <citation type="submission" date="2023-02" db="EMBL/GenBank/DDBJ databases">
        <title>Genome of toxic invasive species Heracleum sosnowskyi carries increased number of genes despite the absence of recent whole-genome duplications.</title>
        <authorList>
            <person name="Schelkunov M."/>
            <person name="Shtratnikova V."/>
            <person name="Makarenko M."/>
            <person name="Klepikova A."/>
            <person name="Omelchenko D."/>
            <person name="Novikova G."/>
            <person name="Obukhova E."/>
            <person name="Bogdanov V."/>
            <person name="Penin A."/>
            <person name="Logacheva M."/>
        </authorList>
    </citation>
    <scope>NUCLEOTIDE SEQUENCE</scope>
    <source>
        <strain evidence="2">Hsosn_3</strain>
        <tissue evidence="2">Leaf</tissue>
    </source>
</reference>
<feature type="compositionally biased region" description="Polar residues" evidence="1">
    <location>
        <begin position="169"/>
        <end position="184"/>
    </location>
</feature>
<sequence>MDGEKPWYRFDSEDMIQGYDRRKLRNTYRKVDKENNSRSTMSTTTFDGSQPSSFVLLRNCVDAPNLQTQTSSQTSPDIVADQISSDISQRTALSNITNAGRISKPPRILAKRQPKSKSVDFGRTLFTDKCGHFQNESNDFNEGPNIVGDPMCTDDSDDSDFDYRGSDSQRTPLSNITNVGQTSKPPRILSKRKPKSRSVDFGRTLFTEKCGHFQNESNDLHEGPNVVADPMSTDDSDDSDFELRELKSTEDSYLSDCSIVDDEDSETEELKGSKVNYSSYVQQSTRGKRVVPEAYATLGGQKNCTFRSNESLGKVAAREKYRFSKLEAFFFLNTVDVDARKYTYDEIPRHFVWNDTERRWTPRKREIDDLLRSIGKSLKMFEQLPQPPNTYLNNGSNNLIIEETNYDIVKMQNEYFDLLQSCTEEQRHVHDAVLNSVDSDSGFSIFQKFLFTVVYPSTATFINQLTLLSKIVKK</sequence>
<proteinExistence type="predicted"/>
<organism evidence="2 3">
    <name type="scientific">Heracleum sosnowskyi</name>
    <dbReference type="NCBI Taxonomy" id="360622"/>
    <lineage>
        <taxon>Eukaryota</taxon>
        <taxon>Viridiplantae</taxon>
        <taxon>Streptophyta</taxon>
        <taxon>Embryophyta</taxon>
        <taxon>Tracheophyta</taxon>
        <taxon>Spermatophyta</taxon>
        <taxon>Magnoliopsida</taxon>
        <taxon>eudicotyledons</taxon>
        <taxon>Gunneridae</taxon>
        <taxon>Pentapetalae</taxon>
        <taxon>asterids</taxon>
        <taxon>campanulids</taxon>
        <taxon>Apiales</taxon>
        <taxon>Apiaceae</taxon>
        <taxon>Apioideae</taxon>
        <taxon>apioid superclade</taxon>
        <taxon>Tordylieae</taxon>
        <taxon>Tordyliinae</taxon>
        <taxon>Heracleum</taxon>
    </lineage>
</organism>
<feature type="region of interest" description="Disordered" evidence="1">
    <location>
        <begin position="133"/>
        <end position="196"/>
    </location>
</feature>
<dbReference type="EMBL" id="JAUIZM010000013">
    <property type="protein sequence ID" value="KAK1353220.1"/>
    <property type="molecule type" value="Genomic_DNA"/>
</dbReference>
<evidence type="ECO:0000313" key="3">
    <source>
        <dbReference type="Proteomes" id="UP001237642"/>
    </source>
</evidence>
<accession>A0AAD8LWJ2</accession>
<protein>
    <submittedName>
        <fullName evidence="2">Uncharacterized protein</fullName>
    </submittedName>
</protein>
<name>A0AAD8LWJ2_9APIA</name>